<dbReference type="InterPro" id="IPR051604">
    <property type="entry name" value="Ergot_Alk_Oxidoreductase"/>
</dbReference>
<dbReference type="PANTHER" id="PTHR43162:SF1">
    <property type="entry name" value="PRESTALK A DIFFERENTIATION PROTEIN A"/>
    <property type="match status" value="1"/>
</dbReference>
<dbReference type="Gene3D" id="3.90.25.10">
    <property type="entry name" value="UDP-galactose 4-epimerase, domain 1"/>
    <property type="match status" value="1"/>
</dbReference>
<dbReference type="RefSeq" id="WP_151178175.1">
    <property type="nucleotide sequence ID" value="NZ_CP042906.1"/>
</dbReference>
<reference evidence="2 3" key="1">
    <citation type="submission" date="2019-08" db="EMBL/GenBank/DDBJ databases">
        <title>Hyperibacter terrae gen. nov., sp. nov. and Hyperibacter viscosus sp. nov., two new members in the family Rhodospirillaceae isolated from the rhizosphere of Hypericum perforatum.</title>
        <authorList>
            <person name="Noviana Z."/>
        </authorList>
    </citation>
    <scope>NUCLEOTIDE SEQUENCE [LARGE SCALE GENOMIC DNA]</scope>
    <source>
        <strain evidence="2 3">R5913</strain>
    </source>
</reference>
<dbReference type="KEGG" id="htq:FRZ44_32730"/>
<dbReference type="Proteomes" id="UP000326202">
    <property type="component" value="Chromosome"/>
</dbReference>
<dbReference type="InterPro" id="IPR008030">
    <property type="entry name" value="NmrA-like"/>
</dbReference>
<dbReference type="Pfam" id="PF05368">
    <property type="entry name" value="NmrA"/>
    <property type="match status" value="1"/>
</dbReference>
<dbReference type="AlphaFoldDB" id="A0A5J6MKT4"/>
<gene>
    <name evidence="2" type="ORF">FRZ44_32730</name>
</gene>
<feature type="domain" description="NmrA-like" evidence="1">
    <location>
        <begin position="3"/>
        <end position="233"/>
    </location>
</feature>
<dbReference type="OrthoDB" id="7352262at2"/>
<dbReference type="EMBL" id="CP042906">
    <property type="protein sequence ID" value="QEX17969.1"/>
    <property type="molecule type" value="Genomic_DNA"/>
</dbReference>
<dbReference type="Gene3D" id="3.40.50.720">
    <property type="entry name" value="NAD(P)-binding Rossmann-like Domain"/>
    <property type="match status" value="1"/>
</dbReference>
<organism evidence="2 3">
    <name type="scientific">Hypericibacter terrae</name>
    <dbReference type="NCBI Taxonomy" id="2602015"/>
    <lineage>
        <taxon>Bacteria</taxon>
        <taxon>Pseudomonadati</taxon>
        <taxon>Pseudomonadota</taxon>
        <taxon>Alphaproteobacteria</taxon>
        <taxon>Rhodospirillales</taxon>
        <taxon>Dongiaceae</taxon>
        <taxon>Hypericibacter</taxon>
    </lineage>
</organism>
<evidence type="ECO:0000313" key="3">
    <source>
        <dbReference type="Proteomes" id="UP000326202"/>
    </source>
</evidence>
<dbReference type="PANTHER" id="PTHR43162">
    <property type="match status" value="1"/>
</dbReference>
<keyword evidence="3" id="KW-1185">Reference proteome</keyword>
<dbReference type="InterPro" id="IPR036291">
    <property type="entry name" value="NAD(P)-bd_dom_sf"/>
</dbReference>
<protein>
    <submittedName>
        <fullName evidence="2">NmrA family protein</fullName>
    </submittedName>
</protein>
<evidence type="ECO:0000313" key="2">
    <source>
        <dbReference type="EMBL" id="QEX17969.1"/>
    </source>
</evidence>
<name>A0A5J6MKT4_9PROT</name>
<sequence>MYAITGITGQVGGALATALLKAHQPVCAVLRDAAKGRAWAEQGCAVALAEMTDAAALTVAFTGADGVFILPPSEFDPAPGFPEARAVIAAVTTALDAARPKKVVCLSTIGAQAEQPNLLTQRTLLEQALRRLAMPVTFLRPAWFMENFAWDVASARDQGVLPSFLQPLDKPAAMVATADIGRIAAELLRQEWEGFRVVELEAARRYSPNDVAATFARILGHPVRAEAVPRESWGSLFKAQGMKDPIPRIQMLDGFNEGWIEFERGQQGSIKGAVALETVLRGLIEAGA</sequence>
<evidence type="ECO:0000259" key="1">
    <source>
        <dbReference type="Pfam" id="PF05368"/>
    </source>
</evidence>
<accession>A0A5J6MKT4</accession>
<proteinExistence type="predicted"/>
<dbReference type="SUPFAM" id="SSF51735">
    <property type="entry name" value="NAD(P)-binding Rossmann-fold domains"/>
    <property type="match status" value="1"/>
</dbReference>